<dbReference type="RefSeq" id="WP_155091063.1">
    <property type="nucleotide sequence ID" value="NZ_WMJX01000003.1"/>
</dbReference>
<feature type="transmembrane region" description="Helical" evidence="9">
    <location>
        <begin position="147"/>
        <end position="169"/>
    </location>
</feature>
<keyword evidence="4" id="KW-1003">Cell membrane</keyword>
<dbReference type="GO" id="GO:0015820">
    <property type="term" value="P:L-leucine transport"/>
    <property type="evidence" value="ECO:0007669"/>
    <property type="project" value="TreeGrafter"/>
</dbReference>
<evidence type="ECO:0000256" key="1">
    <source>
        <dbReference type="ARBA" id="ARBA00004651"/>
    </source>
</evidence>
<dbReference type="EMBL" id="WMJX01000003">
    <property type="protein sequence ID" value="MTG97009.1"/>
    <property type="molecule type" value="Genomic_DNA"/>
</dbReference>
<dbReference type="Pfam" id="PF05525">
    <property type="entry name" value="Branch_AA_trans"/>
    <property type="match status" value="1"/>
</dbReference>
<feature type="transmembrane region" description="Helical" evidence="9">
    <location>
        <begin position="310"/>
        <end position="328"/>
    </location>
</feature>
<evidence type="ECO:0000256" key="9">
    <source>
        <dbReference type="SAM" id="Phobius"/>
    </source>
</evidence>
<evidence type="ECO:0000256" key="4">
    <source>
        <dbReference type="ARBA" id="ARBA00022475"/>
    </source>
</evidence>
<feature type="transmembrane region" description="Helical" evidence="9">
    <location>
        <begin position="334"/>
        <end position="357"/>
    </location>
</feature>
<name>A0A6I3LC24_9FLAO</name>
<feature type="transmembrane region" description="Helical" evidence="9">
    <location>
        <begin position="277"/>
        <end position="298"/>
    </location>
</feature>
<comment type="caution">
    <text evidence="10">The sequence shown here is derived from an EMBL/GenBank/DDBJ whole genome shotgun (WGS) entry which is preliminary data.</text>
</comment>
<feature type="transmembrane region" description="Helical" evidence="9">
    <location>
        <begin position="76"/>
        <end position="97"/>
    </location>
</feature>
<dbReference type="GO" id="GO:0015190">
    <property type="term" value="F:L-leucine transmembrane transporter activity"/>
    <property type="evidence" value="ECO:0007669"/>
    <property type="project" value="TreeGrafter"/>
</dbReference>
<keyword evidence="6" id="KW-0029">Amino-acid transport</keyword>
<gene>
    <name evidence="10" type="primary">brnQ</name>
    <name evidence="10" type="ORF">GJV76_02480</name>
</gene>
<comment type="subcellular location">
    <subcellularLocation>
        <location evidence="1">Cell membrane</location>
        <topology evidence="1">Multi-pass membrane protein</topology>
    </subcellularLocation>
</comment>
<dbReference type="PANTHER" id="PTHR30588:SF0">
    <property type="entry name" value="BRANCHED-CHAIN AMINO ACID PERMEASE BRNQ"/>
    <property type="match status" value="1"/>
</dbReference>
<accession>A0A6I3LC24</accession>
<comment type="similarity">
    <text evidence="2">Belongs to the branched chain amino acid transporter family.</text>
</comment>
<evidence type="ECO:0000256" key="5">
    <source>
        <dbReference type="ARBA" id="ARBA00022692"/>
    </source>
</evidence>
<evidence type="ECO:0000256" key="7">
    <source>
        <dbReference type="ARBA" id="ARBA00022989"/>
    </source>
</evidence>
<evidence type="ECO:0000256" key="2">
    <source>
        <dbReference type="ARBA" id="ARBA00008540"/>
    </source>
</evidence>
<dbReference type="GO" id="GO:0005304">
    <property type="term" value="F:L-valine transmembrane transporter activity"/>
    <property type="evidence" value="ECO:0007669"/>
    <property type="project" value="TreeGrafter"/>
</dbReference>
<evidence type="ECO:0000313" key="11">
    <source>
        <dbReference type="Proteomes" id="UP000438760"/>
    </source>
</evidence>
<dbReference type="AlphaFoldDB" id="A0A6I3LC24"/>
<feature type="transmembrane region" description="Helical" evidence="9">
    <location>
        <begin position="117"/>
        <end position="135"/>
    </location>
</feature>
<evidence type="ECO:0000256" key="8">
    <source>
        <dbReference type="ARBA" id="ARBA00023136"/>
    </source>
</evidence>
<feature type="transmembrane region" description="Helical" evidence="9">
    <location>
        <begin position="189"/>
        <end position="211"/>
    </location>
</feature>
<keyword evidence="11" id="KW-1185">Reference proteome</keyword>
<dbReference type="NCBIfam" id="TIGR00796">
    <property type="entry name" value="livcs"/>
    <property type="match status" value="1"/>
</dbReference>
<feature type="transmembrane region" description="Helical" evidence="9">
    <location>
        <begin position="12"/>
        <end position="32"/>
    </location>
</feature>
<feature type="transmembrane region" description="Helical" evidence="9">
    <location>
        <begin position="369"/>
        <end position="392"/>
    </location>
</feature>
<keyword evidence="7 9" id="KW-1133">Transmembrane helix</keyword>
<dbReference type="GO" id="GO:0015818">
    <property type="term" value="P:isoleucine transport"/>
    <property type="evidence" value="ECO:0007669"/>
    <property type="project" value="TreeGrafter"/>
</dbReference>
<keyword evidence="3" id="KW-0813">Transport</keyword>
<evidence type="ECO:0000256" key="3">
    <source>
        <dbReference type="ARBA" id="ARBA00022448"/>
    </source>
</evidence>
<dbReference type="InterPro" id="IPR004685">
    <property type="entry name" value="Brnchd-chn_aa_trnsp_Livcs"/>
</dbReference>
<keyword evidence="5 9" id="KW-0812">Transmembrane</keyword>
<proteinExistence type="inferred from homology"/>
<dbReference type="OrthoDB" id="9783920at2"/>
<feature type="transmembrane region" description="Helical" evidence="9">
    <location>
        <begin position="223"/>
        <end position="247"/>
    </location>
</feature>
<feature type="transmembrane region" description="Helical" evidence="9">
    <location>
        <begin position="44"/>
        <end position="64"/>
    </location>
</feature>
<dbReference type="PANTHER" id="PTHR30588">
    <property type="entry name" value="BRANCHED-CHAIN AMINO ACID TRANSPORT SYSTEM 2 CARRIER PROTEIN"/>
    <property type="match status" value="1"/>
</dbReference>
<dbReference type="Proteomes" id="UP000438760">
    <property type="component" value="Unassembled WGS sequence"/>
</dbReference>
<reference evidence="10 11" key="1">
    <citation type="submission" date="2019-11" db="EMBL/GenBank/DDBJ databases">
        <title>Genome of Strain BIT-d1.</title>
        <authorList>
            <person name="Yang Y."/>
        </authorList>
    </citation>
    <scope>NUCLEOTIDE SEQUENCE [LARGE SCALE GENOMIC DNA]</scope>
    <source>
        <strain evidence="10 11">BIT-d1</strain>
    </source>
</reference>
<sequence length="450" mass="49057">MNKKKFFDALTIGFALFAMFFGAGNIILPPIIGLLTGNDWNWSVTGFSLTAILAPFLGIIAVLYSGDEFTDLGKRIDSRLGWILATAIILSIGPLVAIPRTAATTFEIGVVPIFSDFSPVLSSLIFFGITLALSISPSRVVDIIGKYLTPILLILLIFLIFLGITSPLGQLEETNINGLEAFRKGFYEGYQTMDVLASVIYAGIIISAVKARGYVELGEKTKVTFMSGSVAIFFLLFIYGGLVYLGATSGYPINDSLKRTELLLHISNGVLGSSGTIALSLCIALACLTTAIALVCATGTFFSQLTNGKLSYRFIVIVTCLSSGYLAVKGVDDIIDYAGPFLGIIYPITLTLIIYMVVFGKYVKRKAPFVAAIITTTVIALYQFVVYMIGLYRESIFENRMHATNTIDRLNSLIEVVPMSRYDVPWLIPSFIAFTVVYFLGKVVFPKREA</sequence>
<keyword evidence="8 9" id="KW-0472">Membrane</keyword>
<dbReference type="GO" id="GO:0015188">
    <property type="term" value="F:L-isoleucine transmembrane transporter activity"/>
    <property type="evidence" value="ECO:0007669"/>
    <property type="project" value="TreeGrafter"/>
</dbReference>
<evidence type="ECO:0000313" key="10">
    <source>
        <dbReference type="EMBL" id="MTG97009.1"/>
    </source>
</evidence>
<protein>
    <submittedName>
        <fullName evidence="10">Branched-chain amino acid transport system II carrier protein</fullName>
    </submittedName>
</protein>
<organism evidence="10 11">
    <name type="scientific">Myroides albus</name>
    <dbReference type="NCBI Taxonomy" id="2562892"/>
    <lineage>
        <taxon>Bacteria</taxon>
        <taxon>Pseudomonadati</taxon>
        <taxon>Bacteroidota</taxon>
        <taxon>Flavobacteriia</taxon>
        <taxon>Flavobacteriales</taxon>
        <taxon>Flavobacteriaceae</taxon>
        <taxon>Myroides</taxon>
    </lineage>
</organism>
<feature type="transmembrane region" description="Helical" evidence="9">
    <location>
        <begin position="426"/>
        <end position="445"/>
    </location>
</feature>
<dbReference type="GO" id="GO:0005886">
    <property type="term" value="C:plasma membrane"/>
    <property type="evidence" value="ECO:0007669"/>
    <property type="project" value="UniProtKB-SubCell"/>
</dbReference>
<evidence type="ECO:0000256" key="6">
    <source>
        <dbReference type="ARBA" id="ARBA00022970"/>
    </source>
</evidence>